<proteinExistence type="predicted"/>
<evidence type="ECO:0000313" key="3">
    <source>
        <dbReference type="Proteomes" id="UP000245838"/>
    </source>
</evidence>
<dbReference type="RefSeq" id="WP_041866805.1">
    <property type="nucleotide sequence ID" value="NC_007712.1"/>
</dbReference>
<name>A0A193QIC8_SODGM</name>
<keyword evidence="1" id="KW-1133">Transmembrane helix</keyword>
<evidence type="ECO:0000256" key="1">
    <source>
        <dbReference type="SAM" id="Phobius"/>
    </source>
</evidence>
<evidence type="ECO:0000313" key="2">
    <source>
        <dbReference type="EMBL" id="CRL44921.1"/>
    </source>
</evidence>
<keyword evidence="1" id="KW-0812">Transmembrane</keyword>
<dbReference type="OrthoDB" id="9862838at2"/>
<keyword evidence="1" id="KW-0472">Membrane</keyword>
<feature type="transmembrane region" description="Helical" evidence="1">
    <location>
        <begin position="44"/>
        <end position="65"/>
    </location>
</feature>
<gene>
    <name evidence="2" type="ORF">SGGMMB4_02331</name>
</gene>
<protein>
    <submittedName>
        <fullName evidence="2">Uncharacterized protein</fullName>
    </submittedName>
</protein>
<dbReference type="PROSITE" id="PS51257">
    <property type="entry name" value="PROKAR_LIPOPROTEIN"/>
    <property type="match status" value="1"/>
</dbReference>
<organism evidence="2 3">
    <name type="scientific">Sodalis glossinidius (strain morsitans)</name>
    <dbReference type="NCBI Taxonomy" id="343509"/>
    <lineage>
        <taxon>Bacteria</taxon>
        <taxon>Pseudomonadati</taxon>
        <taxon>Pseudomonadota</taxon>
        <taxon>Gammaproteobacteria</taxon>
        <taxon>Enterobacterales</taxon>
        <taxon>Bruguierivoracaceae</taxon>
        <taxon>Sodalis</taxon>
    </lineage>
</organism>
<dbReference type="AlphaFoldDB" id="A0A193QIC8"/>
<dbReference type="Proteomes" id="UP000245838">
    <property type="component" value="Chromosome sggmmb4_Chromosome"/>
</dbReference>
<accession>A0A193QIC8</accession>
<dbReference type="EMBL" id="LN854557">
    <property type="protein sequence ID" value="CRL44921.1"/>
    <property type="molecule type" value="Genomic_DNA"/>
</dbReference>
<reference evidence="2 3" key="1">
    <citation type="submission" date="2015-05" db="EMBL/GenBank/DDBJ databases">
        <authorList>
            <person name="Goodhead I."/>
        </authorList>
    </citation>
    <scope>NUCLEOTIDE SEQUENCE [LARGE SCALE GENOMIC DNA]</scope>
    <source>
        <strain evidence="3">morsitans</strain>
    </source>
</reference>
<sequence length="85" mass="9342">MFKTFWTLKIINVLFIISGVACLSLALASFSGTAAPYMQVTDGILALLTLLGVRLTLECIAVQFVQAETLKKILSKLENKDINHE</sequence>
<dbReference type="BioCyc" id="SGLO343509:SGP1_RS08950-MONOMER"/>